<evidence type="ECO:0000259" key="7">
    <source>
        <dbReference type="Pfam" id="PF04034"/>
    </source>
</evidence>
<dbReference type="PANTHER" id="PTHR20426">
    <property type="entry name" value="RIBOSOME BIOGENESIS PROTEIN TSR3 HOMOLOG"/>
    <property type="match status" value="1"/>
</dbReference>
<dbReference type="EMBL" id="CAJVPK010000769">
    <property type="protein sequence ID" value="CAG8547578.1"/>
    <property type="molecule type" value="Genomic_DNA"/>
</dbReference>
<evidence type="ECO:0000256" key="2">
    <source>
        <dbReference type="ARBA" id="ARBA00022517"/>
    </source>
</evidence>
<reference evidence="8" key="1">
    <citation type="submission" date="2021-06" db="EMBL/GenBank/DDBJ databases">
        <authorList>
            <person name="Kallberg Y."/>
            <person name="Tangrot J."/>
            <person name="Rosling A."/>
        </authorList>
    </citation>
    <scope>NUCLEOTIDE SEQUENCE</scope>
    <source>
        <strain evidence="8">AZ414A</strain>
    </source>
</reference>
<keyword evidence="4" id="KW-0808">Transferase</keyword>
<dbReference type="Proteomes" id="UP000789706">
    <property type="component" value="Unassembled WGS sequence"/>
</dbReference>
<organism evidence="8 9">
    <name type="scientific">Diversispora eburnea</name>
    <dbReference type="NCBI Taxonomy" id="1213867"/>
    <lineage>
        <taxon>Eukaryota</taxon>
        <taxon>Fungi</taxon>
        <taxon>Fungi incertae sedis</taxon>
        <taxon>Mucoromycota</taxon>
        <taxon>Glomeromycotina</taxon>
        <taxon>Glomeromycetes</taxon>
        <taxon>Diversisporales</taxon>
        <taxon>Diversisporaceae</taxon>
        <taxon>Diversispora</taxon>
    </lineage>
</organism>
<evidence type="ECO:0000313" key="8">
    <source>
        <dbReference type="EMBL" id="CAG8547578.1"/>
    </source>
</evidence>
<sequence>MGKRKGKRQTRGKLRGYKENNSFEDYDIFNSDKYKDNENEVDNNENNENNENNDNNSNNNDNRIPMPLCIPQGKQAVSPADRSIVQKYGLAVVDCSWARLDDIPFTKLKSPNNRLCECKAFAACFYITGFPIYAQQLLSKFKWGHSFFTVNGDLLNKYIMCKDSSEVVKSQNEWLDKIREEYVQVRENIDDDLMTIFDI</sequence>
<dbReference type="AlphaFoldDB" id="A0A9N9B1N5"/>
<evidence type="ECO:0000256" key="4">
    <source>
        <dbReference type="ARBA" id="ARBA00022679"/>
    </source>
</evidence>
<dbReference type="GO" id="GO:0030490">
    <property type="term" value="P:maturation of SSU-rRNA"/>
    <property type="evidence" value="ECO:0007669"/>
    <property type="project" value="TreeGrafter"/>
</dbReference>
<evidence type="ECO:0000256" key="6">
    <source>
        <dbReference type="SAM" id="MobiDB-lite"/>
    </source>
</evidence>
<evidence type="ECO:0000256" key="5">
    <source>
        <dbReference type="ARBA" id="ARBA00022691"/>
    </source>
</evidence>
<protein>
    <submittedName>
        <fullName evidence="8">4455_t:CDS:1</fullName>
    </submittedName>
</protein>
<proteinExistence type="predicted"/>
<gene>
    <name evidence="8" type="ORF">DEBURN_LOCUS6935</name>
</gene>
<dbReference type="Pfam" id="PF04034">
    <property type="entry name" value="Ribo_biogen_C"/>
    <property type="match status" value="1"/>
</dbReference>
<keyword evidence="2" id="KW-0690">Ribosome biogenesis</keyword>
<evidence type="ECO:0000313" key="9">
    <source>
        <dbReference type="Proteomes" id="UP000789706"/>
    </source>
</evidence>
<dbReference type="InterPro" id="IPR022968">
    <property type="entry name" value="Tsr3-like"/>
</dbReference>
<name>A0A9N9B1N5_9GLOM</name>
<keyword evidence="9" id="KW-1185">Reference proteome</keyword>
<comment type="caution">
    <text evidence="8">The sequence shown here is derived from an EMBL/GenBank/DDBJ whole genome shotgun (WGS) entry which is preliminary data.</text>
</comment>
<dbReference type="GO" id="GO:0106388">
    <property type="term" value="F:rRNA small subunit aminocarboxypropyltransferase activity"/>
    <property type="evidence" value="ECO:0007669"/>
    <property type="project" value="InterPro"/>
</dbReference>
<keyword evidence="1" id="KW-0963">Cytoplasm</keyword>
<dbReference type="PANTHER" id="PTHR20426:SF0">
    <property type="entry name" value="18S RRNA AMINOCARBOXYPROPYLTRANSFERASE"/>
    <property type="match status" value="1"/>
</dbReference>
<feature type="compositionally biased region" description="Low complexity" evidence="6">
    <location>
        <begin position="46"/>
        <end position="62"/>
    </location>
</feature>
<evidence type="ECO:0000256" key="3">
    <source>
        <dbReference type="ARBA" id="ARBA00022552"/>
    </source>
</evidence>
<feature type="domain" description="16S/18S rRNA aminocarboxypropyltransferase Tsr3 C-terminal" evidence="7">
    <location>
        <begin position="115"/>
        <end position="175"/>
    </location>
</feature>
<dbReference type="InterPro" id="IPR007177">
    <property type="entry name" value="Tsr3_C"/>
</dbReference>
<accession>A0A9N9B1N5</accession>
<keyword evidence="3" id="KW-0698">rRNA processing</keyword>
<dbReference type="OrthoDB" id="10262062at2759"/>
<feature type="region of interest" description="Disordered" evidence="6">
    <location>
        <begin position="28"/>
        <end position="65"/>
    </location>
</feature>
<evidence type="ECO:0000256" key="1">
    <source>
        <dbReference type="ARBA" id="ARBA00022490"/>
    </source>
</evidence>
<keyword evidence="5" id="KW-0949">S-adenosyl-L-methionine</keyword>